<dbReference type="CDD" id="cd00187">
    <property type="entry name" value="TOP4c"/>
    <property type="match status" value="1"/>
</dbReference>
<protein>
    <recommendedName>
        <fullName evidence="3">DNA topoisomerase (ATP-hydrolyzing)</fullName>
        <ecNumber evidence="3">5.6.2.2</ecNumber>
    </recommendedName>
</protein>
<sequence>MAKPTIEDEILEEEHILDVDVTQEMETSFLEYAYSVIYSRALPDARDGLKPVQRRILYAMDDMGIRPDRGHVKCARVVGQVMGQLHPHGDGAIYDALVRVAQPWSMRLPLIDGHGNFGSLDAGPAAMRYTECRMATPAVAMTRGLDEDTVDFKANYDGKESEPVVLPAAFPNLLVNGATGIAVGMATNIAPHNLIEVVAALQQLLKNPAIELDEIMRHLPGPDFPTGGKIVGLDGIRDAYATGRGSFKLRSTTRIEKVSPRRMGIVVTELPYMTGPEKIIEQIKKGVDEKKLVGIADVKDLTDLANGMRLVIEVKNGINPEALLEQLFKVTKLEDTFAINAVALVDGQPRTLTLKEMLEVYLDHRLEVTLRRSQYQLGKAEDRLHLVRGLITAIADIDDVIAIIRSSDDAAQARERLIGAFDLDETQANYILDMQLRRLTKYSTIELEKEAGELADTIAGLRSIIDDPTVLRRVVSTELAAVAKEFGTPRRTILLASSGSPAATATPLEVADNPCLVLLSGTGLVARTDTVADVVPVGRAAHDVITASVRTTAHGEFGVLTNKGRLLRCRAIELPTVPLTASAPSLQGGSLAQELWPLEPGERPLGLTSLSPDSLGLALGTRRGVVKRVNAEALSKDAWDVIRLEDGDEVVGATELQSADLNLAFITTDGQLLHFPASVVRPQGRSGGGMAGIKLGSGASVLWFGPVNPSTDEVVTISGSSDSLPGTETGLAKVTPLAEYPPKGRATGGVRAHRFLKGEDALLIAAIGHAPVVAAAGSGSPVTLPSEFGRRDGSGTPVSQPVAMLAGRGATAAEPQ</sequence>
<dbReference type="FunFam" id="3.30.1360.40:FF:000002">
    <property type="entry name" value="DNA gyrase subunit A"/>
    <property type="match status" value="1"/>
</dbReference>
<dbReference type="InterPro" id="IPR013757">
    <property type="entry name" value="Topo_IIA_A_a_sf"/>
</dbReference>
<reference evidence="9 10" key="1">
    <citation type="journal article" date="2016" name="Int. J. Syst. Evol. Microbiol.">
        <title>Tessaracoccus flavus sp. nov., isolated from the drainage system of a lindane-producing factory.</title>
        <authorList>
            <person name="Kumari R."/>
            <person name="Singh P."/>
            <person name="Schumann P."/>
            <person name="Lal R."/>
        </authorList>
    </citation>
    <scope>NUCLEOTIDE SEQUENCE [LARGE SCALE GENOMIC DNA]</scope>
    <source>
        <strain evidence="9 10">RP1T</strain>
    </source>
</reference>
<dbReference type="SMART" id="SM00434">
    <property type="entry name" value="TOP4c"/>
    <property type="match status" value="1"/>
</dbReference>
<comment type="similarity">
    <text evidence="2">Belongs to the type II topoisomerase GyrA/ParC subunit family.</text>
</comment>
<dbReference type="PANTHER" id="PTHR43493">
    <property type="entry name" value="DNA GYRASE/TOPOISOMERASE SUBUNIT A"/>
    <property type="match status" value="1"/>
</dbReference>
<accession>A0A1Q2CE56</accession>
<dbReference type="OrthoDB" id="9806486at2"/>
<feature type="active site" description="O-(5'-phospho-DNA)-tyrosine intermediate" evidence="7">
    <location>
        <position position="129"/>
    </location>
</feature>
<dbReference type="InterPro" id="IPR013760">
    <property type="entry name" value="Topo_IIA-like_dom_sf"/>
</dbReference>
<dbReference type="InterPro" id="IPR035516">
    <property type="entry name" value="Gyrase/topoIV_suA_C"/>
</dbReference>
<evidence type="ECO:0000256" key="2">
    <source>
        <dbReference type="ARBA" id="ARBA00008263"/>
    </source>
</evidence>
<dbReference type="RefSeq" id="WP_093664799.1">
    <property type="nucleotide sequence ID" value="NZ_CP019605.1"/>
</dbReference>
<dbReference type="Pfam" id="PF00521">
    <property type="entry name" value="DNA_topoisoIV"/>
    <property type="match status" value="1"/>
</dbReference>
<dbReference type="Proteomes" id="UP000188324">
    <property type="component" value="Chromosome"/>
</dbReference>
<dbReference type="InterPro" id="IPR050220">
    <property type="entry name" value="Type_II_DNA_Topoisomerases"/>
</dbReference>
<dbReference type="Gene3D" id="3.30.1360.40">
    <property type="match status" value="1"/>
</dbReference>
<dbReference type="GO" id="GO:0006265">
    <property type="term" value="P:DNA topological change"/>
    <property type="evidence" value="ECO:0007669"/>
    <property type="project" value="UniProtKB-UniRule"/>
</dbReference>
<dbReference type="GO" id="GO:0003677">
    <property type="term" value="F:DNA binding"/>
    <property type="evidence" value="ECO:0007669"/>
    <property type="project" value="UniProtKB-UniRule"/>
</dbReference>
<dbReference type="SUPFAM" id="SSF56719">
    <property type="entry name" value="Type II DNA topoisomerase"/>
    <property type="match status" value="1"/>
</dbReference>
<dbReference type="PROSITE" id="PS52040">
    <property type="entry name" value="TOPO_IIA"/>
    <property type="match status" value="1"/>
</dbReference>
<dbReference type="Pfam" id="PF03989">
    <property type="entry name" value="DNA_gyraseA_C"/>
    <property type="match status" value="3"/>
</dbReference>
<evidence type="ECO:0000313" key="9">
    <source>
        <dbReference type="EMBL" id="AQP44335.1"/>
    </source>
</evidence>
<dbReference type="EC" id="5.6.2.2" evidence="3"/>
<keyword evidence="10" id="KW-1185">Reference proteome</keyword>
<keyword evidence="5 7" id="KW-0238">DNA-binding</keyword>
<evidence type="ECO:0000256" key="5">
    <source>
        <dbReference type="ARBA" id="ARBA00023125"/>
    </source>
</evidence>
<dbReference type="KEGG" id="tfl:RPIT_05495"/>
<evidence type="ECO:0000313" key="10">
    <source>
        <dbReference type="Proteomes" id="UP000188324"/>
    </source>
</evidence>
<proteinExistence type="inferred from homology"/>
<dbReference type="InterPro" id="IPR013758">
    <property type="entry name" value="Topo_IIA_A/C_ab"/>
</dbReference>
<dbReference type="GO" id="GO:0034335">
    <property type="term" value="F:DNA negative supercoiling activity"/>
    <property type="evidence" value="ECO:0007669"/>
    <property type="project" value="UniProtKB-ARBA"/>
</dbReference>
<dbReference type="NCBIfam" id="NF004044">
    <property type="entry name" value="PRK05561.1"/>
    <property type="match status" value="1"/>
</dbReference>
<dbReference type="Gene3D" id="3.90.199.10">
    <property type="entry name" value="Topoisomerase II, domain 5"/>
    <property type="match status" value="1"/>
</dbReference>
<dbReference type="FunFam" id="1.10.268.10:FF:000001">
    <property type="entry name" value="DNA gyrase subunit A"/>
    <property type="match status" value="1"/>
</dbReference>
<gene>
    <name evidence="9" type="ORF">RPIT_05495</name>
</gene>
<comment type="catalytic activity">
    <reaction evidence="1 7">
        <text>ATP-dependent breakage, passage and rejoining of double-stranded DNA.</text>
        <dbReference type="EC" id="5.6.2.2"/>
    </reaction>
</comment>
<dbReference type="Gene3D" id="2.120.10.90">
    <property type="entry name" value="DNA gyrase/topoisomerase IV, subunit A, C-terminal"/>
    <property type="match status" value="1"/>
</dbReference>
<dbReference type="GO" id="GO:0005737">
    <property type="term" value="C:cytoplasm"/>
    <property type="evidence" value="ECO:0007669"/>
    <property type="project" value="TreeGrafter"/>
</dbReference>
<evidence type="ECO:0000256" key="1">
    <source>
        <dbReference type="ARBA" id="ARBA00000185"/>
    </source>
</evidence>
<dbReference type="SUPFAM" id="SSF101904">
    <property type="entry name" value="GyrA/ParC C-terminal domain-like"/>
    <property type="match status" value="1"/>
</dbReference>
<organism evidence="9 10">
    <name type="scientific">Tessaracoccus flavus</name>
    <dbReference type="NCBI Taxonomy" id="1610493"/>
    <lineage>
        <taxon>Bacteria</taxon>
        <taxon>Bacillati</taxon>
        <taxon>Actinomycetota</taxon>
        <taxon>Actinomycetes</taxon>
        <taxon>Propionibacteriales</taxon>
        <taxon>Propionibacteriaceae</taxon>
        <taxon>Tessaracoccus</taxon>
    </lineage>
</organism>
<name>A0A1Q2CE56_9ACTN</name>
<dbReference type="AlphaFoldDB" id="A0A1Q2CE56"/>
<dbReference type="InterPro" id="IPR006691">
    <property type="entry name" value="GyrA/parC_rep"/>
</dbReference>
<evidence type="ECO:0000256" key="7">
    <source>
        <dbReference type="PROSITE-ProRule" id="PRU01384"/>
    </source>
</evidence>
<evidence type="ECO:0000256" key="6">
    <source>
        <dbReference type="ARBA" id="ARBA00023235"/>
    </source>
</evidence>
<dbReference type="GO" id="GO:0009330">
    <property type="term" value="C:DNA topoisomerase type II (double strand cut, ATP-hydrolyzing) complex"/>
    <property type="evidence" value="ECO:0007669"/>
    <property type="project" value="TreeGrafter"/>
</dbReference>
<dbReference type="PANTHER" id="PTHR43493:SF5">
    <property type="entry name" value="DNA GYRASE SUBUNIT A, CHLOROPLASTIC_MITOCHONDRIAL"/>
    <property type="match status" value="1"/>
</dbReference>
<keyword evidence="6 7" id="KW-0413">Isomerase</keyword>
<keyword evidence="4 7" id="KW-0799">Topoisomerase</keyword>
<dbReference type="EMBL" id="CP019605">
    <property type="protein sequence ID" value="AQP44335.1"/>
    <property type="molecule type" value="Genomic_DNA"/>
</dbReference>
<evidence type="ECO:0000256" key="3">
    <source>
        <dbReference type="ARBA" id="ARBA00012895"/>
    </source>
</evidence>
<dbReference type="InterPro" id="IPR002205">
    <property type="entry name" value="Topo_IIA_dom_A"/>
</dbReference>
<evidence type="ECO:0000256" key="4">
    <source>
        <dbReference type="ARBA" id="ARBA00023029"/>
    </source>
</evidence>
<dbReference type="Gene3D" id="1.10.268.10">
    <property type="entry name" value="Topoisomerase, domain 3"/>
    <property type="match status" value="1"/>
</dbReference>
<dbReference type="STRING" id="1610493.RPIT_05495"/>
<feature type="domain" description="Topo IIA-type catalytic" evidence="8">
    <location>
        <begin position="42"/>
        <end position="508"/>
    </location>
</feature>
<evidence type="ECO:0000259" key="8">
    <source>
        <dbReference type="PROSITE" id="PS52040"/>
    </source>
</evidence>
<dbReference type="GO" id="GO:0005524">
    <property type="term" value="F:ATP binding"/>
    <property type="evidence" value="ECO:0007669"/>
    <property type="project" value="InterPro"/>
</dbReference>